<dbReference type="EC" id="2.6.1.1" evidence="2"/>
<dbReference type="GO" id="GO:0004069">
    <property type="term" value="F:L-aspartate:2-oxoglutarate aminotransferase activity"/>
    <property type="evidence" value="ECO:0007669"/>
    <property type="project" value="UniProtKB-EC"/>
</dbReference>
<dbReference type="PANTHER" id="PTHR43510">
    <property type="entry name" value="AMINOTRANSFERASE FUNCTION, HYPOTHETICAL (EUROFUNG)"/>
    <property type="match status" value="1"/>
</dbReference>
<feature type="domain" description="Aminotransferase class I/classII large" evidence="1">
    <location>
        <begin position="54"/>
        <end position="357"/>
    </location>
</feature>
<dbReference type="AlphaFoldDB" id="A0A1M4EF08"/>
<dbReference type="EMBL" id="LT559118">
    <property type="protein sequence ID" value="SBO97571.1"/>
    <property type="molecule type" value="Genomic_DNA"/>
</dbReference>
<evidence type="ECO:0000259" key="1">
    <source>
        <dbReference type="Pfam" id="PF00155"/>
    </source>
</evidence>
<dbReference type="SUPFAM" id="SSF53383">
    <property type="entry name" value="PLP-dependent transferases"/>
    <property type="match status" value="1"/>
</dbReference>
<name>A0A1M4EF08_9ACTN</name>
<dbReference type="InterPro" id="IPR004839">
    <property type="entry name" value="Aminotransferase_I/II_large"/>
</dbReference>
<keyword evidence="2" id="KW-0808">Transferase</keyword>
<evidence type="ECO:0000313" key="2">
    <source>
        <dbReference type="EMBL" id="SBO97571.1"/>
    </source>
</evidence>
<dbReference type="Pfam" id="PF00155">
    <property type="entry name" value="Aminotran_1_2"/>
    <property type="match status" value="1"/>
</dbReference>
<dbReference type="InterPro" id="IPR015422">
    <property type="entry name" value="PyrdxlP-dep_Trfase_small"/>
</dbReference>
<keyword evidence="2" id="KW-0032">Aminotransferase</keyword>
<dbReference type="RefSeq" id="WP_225266330.1">
    <property type="nucleotide sequence ID" value="NZ_CP084058.1"/>
</dbReference>
<dbReference type="Gene3D" id="3.90.1150.10">
    <property type="entry name" value="Aspartate Aminotransferase, domain 1"/>
    <property type="match status" value="1"/>
</dbReference>
<dbReference type="GO" id="GO:0030170">
    <property type="term" value="F:pyridoxal phosphate binding"/>
    <property type="evidence" value="ECO:0007669"/>
    <property type="project" value="InterPro"/>
</dbReference>
<dbReference type="InterPro" id="IPR015424">
    <property type="entry name" value="PyrdxlP-dep_Trfase"/>
</dbReference>
<organism evidence="2">
    <name type="scientific">Nonomuraea gerenzanensis</name>
    <dbReference type="NCBI Taxonomy" id="93944"/>
    <lineage>
        <taxon>Bacteria</taxon>
        <taxon>Bacillati</taxon>
        <taxon>Actinomycetota</taxon>
        <taxon>Actinomycetes</taxon>
        <taxon>Streptosporangiales</taxon>
        <taxon>Streptosporangiaceae</taxon>
        <taxon>Nonomuraea</taxon>
    </lineage>
</organism>
<accession>A0A1M4EF08</accession>
<dbReference type="Gene3D" id="3.40.640.10">
    <property type="entry name" value="Type I PLP-dependent aspartate aminotransferase-like (Major domain)"/>
    <property type="match status" value="1"/>
</dbReference>
<reference evidence="2" key="1">
    <citation type="submission" date="2016-04" db="EMBL/GenBank/DDBJ databases">
        <authorList>
            <person name="Evans L.H."/>
            <person name="Alamgir A."/>
            <person name="Owens N."/>
            <person name="Weber N.D."/>
            <person name="Virtaneva K."/>
            <person name="Barbian K."/>
            <person name="Babar A."/>
            <person name="Rosenke K."/>
        </authorList>
    </citation>
    <scope>NUCLEOTIDE SEQUENCE</scope>
    <source>
        <strain evidence="2">Nono1</strain>
    </source>
</reference>
<dbReference type="InterPro" id="IPR015421">
    <property type="entry name" value="PyrdxlP-dep_Trfase_major"/>
</dbReference>
<proteinExistence type="predicted"/>
<sequence length="376" mass="41073">MSRLPDFRLEVYFSRWEFTARHHLTASDAQTMSMAELLALAGPDDLRAWETLTLGYTETFGDPGLRQAIAETYEHVGADDVICFSGAEEALYLAMQVLLGPGDHAVVITPDYQAAETVPLSLCEVTGVALDPDHGWALDLDAVEAALRPGTRVVSINFPNNPTGALIPAADLARLATMCQERGIHLFSDEVYRGLELDPARTLPQAADLSPTALSLNVTSKSLGLPGLRIGWIACRDRELRARLERAKHYTTICNSAPSEVLARIAIKARDRILERNRGIIAANLPRFEAFFTEFGDLFEWRAPDGGCVAFPRYLGRDGVEAFCTRLVEQAGVLLLPASIYRSQLTDTPADRFRIGVGRADPGPALDAFAAHLKGL</sequence>
<dbReference type="PANTHER" id="PTHR43510:SF1">
    <property type="entry name" value="AMINOTRANSFERASE FUNCTION, HYPOTHETICAL (EUROFUNG)"/>
    <property type="match status" value="1"/>
</dbReference>
<protein>
    <submittedName>
        <fullName evidence="2">Aspartate aminotransferase</fullName>
        <ecNumber evidence="2">2.6.1.1</ecNumber>
    </submittedName>
</protein>
<dbReference type="CDD" id="cd00609">
    <property type="entry name" value="AAT_like"/>
    <property type="match status" value="1"/>
</dbReference>
<gene>
    <name evidence="2" type="ORF">BN4615_P7087</name>
</gene>